<feature type="compositionally biased region" description="Acidic residues" evidence="1">
    <location>
        <begin position="14"/>
        <end position="27"/>
    </location>
</feature>
<organism evidence="2 3">
    <name type="scientific">Lucilia cuprina</name>
    <name type="common">Green bottle fly</name>
    <name type="synonym">Australian sheep blowfly</name>
    <dbReference type="NCBI Taxonomy" id="7375"/>
    <lineage>
        <taxon>Eukaryota</taxon>
        <taxon>Metazoa</taxon>
        <taxon>Ecdysozoa</taxon>
        <taxon>Arthropoda</taxon>
        <taxon>Hexapoda</taxon>
        <taxon>Insecta</taxon>
        <taxon>Pterygota</taxon>
        <taxon>Neoptera</taxon>
        <taxon>Endopterygota</taxon>
        <taxon>Diptera</taxon>
        <taxon>Brachycera</taxon>
        <taxon>Muscomorpha</taxon>
        <taxon>Oestroidea</taxon>
        <taxon>Calliphoridae</taxon>
        <taxon>Luciliinae</taxon>
        <taxon>Lucilia</taxon>
    </lineage>
</organism>
<evidence type="ECO:0000313" key="2">
    <source>
        <dbReference type="EMBL" id="KNC25238.1"/>
    </source>
</evidence>
<feature type="compositionally biased region" description="Acidic residues" evidence="1">
    <location>
        <begin position="57"/>
        <end position="80"/>
    </location>
</feature>
<keyword evidence="3" id="KW-1185">Reference proteome</keyword>
<reference evidence="2 3" key="1">
    <citation type="journal article" date="2015" name="Nat. Commun.">
        <title>Lucilia cuprina genome unlocks parasitic fly biology to underpin future interventions.</title>
        <authorList>
            <person name="Anstead C.A."/>
            <person name="Korhonen P.K."/>
            <person name="Young N.D."/>
            <person name="Hall R.S."/>
            <person name="Jex A.R."/>
            <person name="Murali S.C."/>
            <person name="Hughes D.S."/>
            <person name="Lee S.F."/>
            <person name="Perry T."/>
            <person name="Stroehlein A.J."/>
            <person name="Ansell B.R."/>
            <person name="Breugelmans B."/>
            <person name="Hofmann A."/>
            <person name="Qu J."/>
            <person name="Dugan S."/>
            <person name="Lee S.L."/>
            <person name="Chao H."/>
            <person name="Dinh H."/>
            <person name="Han Y."/>
            <person name="Doddapaneni H.V."/>
            <person name="Worley K.C."/>
            <person name="Muzny D.M."/>
            <person name="Ioannidis P."/>
            <person name="Waterhouse R.M."/>
            <person name="Zdobnov E.M."/>
            <person name="James P.J."/>
            <person name="Bagnall N.H."/>
            <person name="Kotze A.C."/>
            <person name="Gibbs R.A."/>
            <person name="Richards S."/>
            <person name="Batterham P."/>
            <person name="Gasser R.B."/>
        </authorList>
    </citation>
    <scope>NUCLEOTIDE SEQUENCE [LARGE SCALE GENOMIC DNA]</scope>
    <source>
        <strain evidence="2 3">LS</strain>
        <tissue evidence="2">Full body</tissue>
    </source>
</reference>
<proteinExistence type="predicted"/>
<dbReference type="EMBL" id="JRES01001135">
    <property type="protein sequence ID" value="KNC25238.1"/>
    <property type="molecule type" value="Genomic_DNA"/>
</dbReference>
<gene>
    <name evidence="2" type="ORF">FF38_10259</name>
</gene>
<protein>
    <submittedName>
        <fullName evidence="2">Uncharacterized protein</fullName>
    </submittedName>
</protein>
<feature type="compositionally biased region" description="Basic and acidic residues" evidence="1">
    <location>
        <begin position="47"/>
        <end position="56"/>
    </location>
</feature>
<comment type="caution">
    <text evidence="2">The sequence shown here is derived from an EMBL/GenBank/DDBJ whole genome shotgun (WGS) entry which is preliminary data.</text>
</comment>
<feature type="region of interest" description="Disordered" evidence="1">
    <location>
        <begin position="1"/>
        <end position="80"/>
    </location>
</feature>
<dbReference type="Proteomes" id="UP000037069">
    <property type="component" value="Unassembled WGS sequence"/>
</dbReference>
<sequence>MPEGRSQRYQRDVEEIEFESDEEDEELQGVGVRVQPSSSRRPSTARDYQRENRYYYDDDEEVDDDELDDEVELEVSDFEE</sequence>
<feature type="compositionally biased region" description="Basic and acidic residues" evidence="1">
    <location>
        <begin position="1"/>
        <end position="13"/>
    </location>
</feature>
<evidence type="ECO:0000256" key="1">
    <source>
        <dbReference type="SAM" id="MobiDB-lite"/>
    </source>
</evidence>
<evidence type="ECO:0000313" key="3">
    <source>
        <dbReference type="Proteomes" id="UP000037069"/>
    </source>
</evidence>
<feature type="compositionally biased region" description="Low complexity" evidence="1">
    <location>
        <begin position="28"/>
        <end position="42"/>
    </location>
</feature>
<dbReference type="AlphaFoldDB" id="A0A0L0BYW9"/>
<accession>A0A0L0BYW9</accession>
<name>A0A0L0BYW9_LUCCU</name>